<evidence type="ECO:0000256" key="2">
    <source>
        <dbReference type="SAM" id="SignalP"/>
    </source>
</evidence>
<name>A0A6N8U295_9STAP</name>
<organism evidence="3 4">
    <name type="scientific">Salinicoccus hispanicus</name>
    <dbReference type="NCBI Taxonomy" id="157225"/>
    <lineage>
        <taxon>Bacteria</taxon>
        <taxon>Bacillati</taxon>
        <taxon>Bacillota</taxon>
        <taxon>Bacilli</taxon>
        <taxon>Bacillales</taxon>
        <taxon>Staphylococcaceae</taxon>
        <taxon>Salinicoccus</taxon>
    </lineage>
</organism>
<keyword evidence="2" id="KW-0732">Signal</keyword>
<evidence type="ECO:0000313" key="4">
    <source>
        <dbReference type="Proteomes" id="UP000436284"/>
    </source>
</evidence>
<keyword evidence="4" id="KW-1185">Reference proteome</keyword>
<feature type="compositionally biased region" description="Acidic residues" evidence="1">
    <location>
        <begin position="67"/>
        <end position="87"/>
    </location>
</feature>
<feature type="region of interest" description="Disordered" evidence="1">
    <location>
        <begin position="16"/>
        <end position="98"/>
    </location>
</feature>
<gene>
    <name evidence="3" type="ORF">GQ671_07355</name>
</gene>
<dbReference type="AlphaFoldDB" id="A0A6N8U295"/>
<accession>A0A6N8U295</accession>
<dbReference type="RefSeq" id="WP_160654899.1">
    <property type="nucleotide sequence ID" value="NZ_JBHRWU010000001.1"/>
</dbReference>
<feature type="signal peptide" evidence="2">
    <location>
        <begin position="1"/>
        <end position="20"/>
    </location>
</feature>
<feature type="chain" id="PRO_5027101732" evidence="2">
    <location>
        <begin position="21"/>
        <end position="293"/>
    </location>
</feature>
<comment type="caution">
    <text evidence="3">The sequence shown here is derived from an EMBL/GenBank/DDBJ whole genome shotgun (WGS) entry which is preliminary data.</text>
</comment>
<protein>
    <submittedName>
        <fullName evidence="3">Uncharacterized protein</fullName>
    </submittedName>
</protein>
<dbReference type="PROSITE" id="PS51257">
    <property type="entry name" value="PROKAR_LIPOPROTEIN"/>
    <property type="match status" value="1"/>
</dbReference>
<feature type="compositionally biased region" description="Acidic residues" evidence="1">
    <location>
        <begin position="22"/>
        <end position="58"/>
    </location>
</feature>
<dbReference type="EMBL" id="WUUK01000002">
    <property type="protein sequence ID" value="MXQ51086.1"/>
    <property type="molecule type" value="Genomic_DNA"/>
</dbReference>
<sequence>MKKPLSILLMTLFIAGCSGNDDTNDTPDTEEQTEEATTEEAVEVTSEEPSEEASDETAQDNMGSQAEESEEEVTEETETESMDEPTEEGAGGSVSGPYEQDRVTHLTAEDCIMSRLDPQYCNGLTLQQKFLAYHALAFRNKLPTSPNIGCFECMVDYSFAVMDGDQEYIQIPEMDGKGAPFMPGIQTFMISYANELANYFNGHPARLPEYIDRDSPAMTYLSNNRASGNYADHTTHAVEIEDIEQMKSGLYEVRMFREYEHATSDGVSNSTVEYTVRKTSHAFEIIDFSAVEN</sequence>
<dbReference type="OrthoDB" id="2390188at2"/>
<evidence type="ECO:0000256" key="1">
    <source>
        <dbReference type="SAM" id="MobiDB-lite"/>
    </source>
</evidence>
<proteinExistence type="predicted"/>
<evidence type="ECO:0000313" key="3">
    <source>
        <dbReference type="EMBL" id="MXQ51086.1"/>
    </source>
</evidence>
<dbReference type="Proteomes" id="UP000436284">
    <property type="component" value="Unassembled WGS sequence"/>
</dbReference>
<reference evidence="3 4" key="1">
    <citation type="submission" date="2019-12" db="EMBL/GenBank/DDBJ databases">
        <title>Salinicoccus cyprini sp. nov., isolated from gastro-intestinal tract of mirror carp, Cyprinus carpio var. specularis, collected from Gobind Sagar Reservoir, Himachal Pradesh, India.</title>
        <authorList>
            <person name="Talwar C."/>
            <person name="Singh A.K."/>
            <person name="Lal R."/>
            <person name="Negi R.K."/>
        </authorList>
    </citation>
    <scope>NUCLEOTIDE SEQUENCE [LARGE SCALE GENOMIC DNA]</scope>
    <source>
        <strain evidence="3 4">J-82</strain>
    </source>
</reference>